<gene>
    <name evidence="3" type="ORF">LOTGIDRAFT_124107</name>
</gene>
<dbReference type="STRING" id="225164.V3ZZS6"/>
<evidence type="ECO:0000259" key="2">
    <source>
        <dbReference type="PROSITE" id="PS51144"/>
    </source>
</evidence>
<accession>V3ZZS6</accession>
<sequence>RISWREWWSYEGPSGPIRWGSLDTSWYLCTKGMYQSPINILPPKLLFDPNLMRLNLDIRQKIPGNLVNTGHDLTFLFDDVMIGMFNISDGPLMYNYKVNEIKVHYGRNDDQGSEHMVDGATFAAEIQFIGYNLDIYKTINEARKQPFGTAIIAVLAEIGDPDSSAFQTLASYGSRIKYKGESIRLDGFNMRDLLPKTNYYVTYEGSFTQPGCQETVTWIILNKPIYITKSNLRSLRRLYSGTSNHEALRLDNSRRPVMPLNNRVVKTNINYPSRVCTVNKFSFNGIDTSCS</sequence>
<dbReference type="InterPro" id="IPR001148">
    <property type="entry name" value="CA_dom"/>
</dbReference>
<dbReference type="GO" id="GO:0008270">
    <property type="term" value="F:zinc ion binding"/>
    <property type="evidence" value="ECO:0007669"/>
    <property type="project" value="InterPro"/>
</dbReference>
<dbReference type="AlphaFoldDB" id="V3ZZS6"/>
<name>V3ZZS6_LOTGI</name>
<dbReference type="GO" id="GO:0004089">
    <property type="term" value="F:carbonate dehydratase activity"/>
    <property type="evidence" value="ECO:0007669"/>
    <property type="project" value="InterPro"/>
</dbReference>
<dbReference type="OrthoDB" id="5978072at2759"/>
<dbReference type="RefSeq" id="XP_009059357.1">
    <property type="nucleotide sequence ID" value="XM_009061109.1"/>
</dbReference>
<dbReference type="SUPFAM" id="SSF51069">
    <property type="entry name" value="Carbonic anhydrase"/>
    <property type="match status" value="1"/>
</dbReference>
<dbReference type="SMART" id="SM01057">
    <property type="entry name" value="Carb_anhydrase"/>
    <property type="match status" value="1"/>
</dbReference>
<keyword evidence="4" id="KW-1185">Reference proteome</keyword>
<dbReference type="PROSITE" id="PS51144">
    <property type="entry name" value="ALPHA_CA_2"/>
    <property type="match status" value="1"/>
</dbReference>
<dbReference type="InterPro" id="IPR023561">
    <property type="entry name" value="Carbonic_anhydrase_a-class"/>
</dbReference>
<comment type="similarity">
    <text evidence="1">Belongs to the alpha-carbonic anhydrase family.</text>
</comment>
<protein>
    <recommendedName>
        <fullName evidence="2">Alpha-carbonic anhydrase domain-containing protein</fullName>
    </recommendedName>
</protein>
<dbReference type="Pfam" id="PF00194">
    <property type="entry name" value="Carb_anhydrase"/>
    <property type="match status" value="1"/>
</dbReference>
<evidence type="ECO:0000313" key="4">
    <source>
        <dbReference type="Proteomes" id="UP000030746"/>
    </source>
</evidence>
<dbReference type="HOGENOM" id="CLU_039326_7_1_1"/>
<evidence type="ECO:0000313" key="3">
    <source>
        <dbReference type="EMBL" id="ESO89882.1"/>
    </source>
</evidence>
<feature type="non-terminal residue" evidence="3">
    <location>
        <position position="1"/>
    </location>
</feature>
<dbReference type="PANTHER" id="PTHR18952">
    <property type="entry name" value="CARBONIC ANHYDRASE"/>
    <property type="match status" value="1"/>
</dbReference>
<dbReference type="Proteomes" id="UP000030746">
    <property type="component" value="Unassembled WGS sequence"/>
</dbReference>
<dbReference type="GeneID" id="20232332"/>
<dbReference type="OMA" id="TYRANSP"/>
<proteinExistence type="inferred from homology"/>
<evidence type="ECO:0000256" key="1">
    <source>
        <dbReference type="ARBA" id="ARBA00010718"/>
    </source>
</evidence>
<dbReference type="GO" id="GO:0006730">
    <property type="term" value="P:one-carbon metabolic process"/>
    <property type="evidence" value="ECO:0007669"/>
    <property type="project" value="TreeGrafter"/>
</dbReference>
<dbReference type="EMBL" id="KB202518">
    <property type="protein sequence ID" value="ESO89882.1"/>
    <property type="molecule type" value="Genomic_DNA"/>
</dbReference>
<dbReference type="Gene3D" id="3.10.200.10">
    <property type="entry name" value="Alpha carbonic anhydrase"/>
    <property type="match status" value="1"/>
</dbReference>
<dbReference type="CTD" id="20232332"/>
<dbReference type="KEGG" id="lgi:LOTGIDRAFT_124107"/>
<dbReference type="InterPro" id="IPR036398">
    <property type="entry name" value="CA_dom_sf"/>
</dbReference>
<reference evidence="3 4" key="1">
    <citation type="journal article" date="2013" name="Nature">
        <title>Insights into bilaterian evolution from three spiralian genomes.</title>
        <authorList>
            <person name="Simakov O."/>
            <person name="Marletaz F."/>
            <person name="Cho S.J."/>
            <person name="Edsinger-Gonzales E."/>
            <person name="Havlak P."/>
            <person name="Hellsten U."/>
            <person name="Kuo D.H."/>
            <person name="Larsson T."/>
            <person name="Lv J."/>
            <person name="Arendt D."/>
            <person name="Savage R."/>
            <person name="Osoegawa K."/>
            <person name="de Jong P."/>
            <person name="Grimwood J."/>
            <person name="Chapman J.A."/>
            <person name="Shapiro H."/>
            <person name="Aerts A."/>
            <person name="Otillar R.P."/>
            <person name="Terry A.Y."/>
            <person name="Boore J.L."/>
            <person name="Grigoriev I.V."/>
            <person name="Lindberg D.R."/>
            <person name="Seaver E.C."/>
            <person name="Weisblat D.A."/>
            <person name="Putnam N.H."/>
            <person name="Rokhsar D.S."/>
        </authorList>
    </citation>
    <scope>NUCLEOTIDE SEQUENCE [LARGE SCALE GENOMIC DNA]</scope>
</reference>
<feature type="domain" description="Alpha-carbonic anhydrase" evidence="2">
    <location>
        <begin position="6"/>
        <end position="269"/>
    </location>
</feature>
<organism evidence="3 4">
    <name type="scientific">Lottia gigantea</name>
    <name type="common">Giant owl limpet</name>
    <dbReference type="NCBI Taxonomy" id="225164"/>
    <lineage>
        <taxon>Eukaryota</taxon>
        <taxon>Metazoa</taxon>
        <taxon>Spiralia</taxon>
        <taxon>Lophotrochozoa</taxon>
        <taxon>Mollusca</taxon>
        <taxon>Gastropoda</taxon>
        <taxon>Patellogastropoda</taxon>
        <taxon>Lottioidea</taxon>
        <taxon>Lottiidae</taxon>
        <taxon>Lottia</taxon>
    </lineage>
</organism>
<dbReference type="PANTHER" id="PTHR18952:SF208">
    <property type="entry name" value="CARBONIC ANHYDRASE XA-RELATED"/>
    <property type="match status" value="1"/>
</dbReference>